<gene>
    <name evidence="2" type="ORF">PFISCL1PPCAC_13141</name>
</gene>
<evidence type="ECO:0000313" key="2">
    <source>
        <dbReference type="EMBL" id="GMT21844.1"/>
    </source>
</evidence>
<dbReference type="Pfam" id="PF10326">
    <property type="entry name" value="7TM_GPCR_Str"/>
    <property type="match status" value="1"/>
</dbReference>
<feature type="non-terminal residue" evidence="2">
    <location>
        <position position="1"/>
    </location>
</feature>
<keyword evidence="1" id="KW-1133">Transmembrane helix</keyword>
<organism evidence="2 3">
    <name type="scientific">Pristionchus fissidentatus</name>
    <dbReference type="NCBI Taxonomy" id="1538716"/>
    <lineage>
        <taxon>Eukaryota</taxon>
        <taxon>Metazoa</taxon>
        <taxon>Ecdysozoa</taxon>
        <taxon>Nematoda</taxon>
        <taxon>Chromadorea</taxon>
        <taxon>Rhabditida</taxon>
        <taxon>Rhabditina</taxon>
        <taxon>Diplogasteromorpha</taxon>
        <taxon>Diplogasteroidea</taxon>
        <taxon>Neodiplogasteridae</taxon>
        <taxon>Pristionchus</taxon>
    </lineage>
</organism>
<dbReference type="AlphaFoldDB" id="A0AAV5VQL0"/>
<keyword evidence="1" id="KW-0812">Transmembrane</keyword>
<dbReference type="InterPro" id="IPR019428">
    <property type="entry name" value="7TM_GPCR_serpentine_rcpt_Str"/>
</dbReference>
<proteinExistence type="predicted"/>
<dbReference type="InterPro" id="IPR019423">
    <property type="entry name" value="7TM_GPCR_serpentine_rcpt_Srj"/>
</dbReference>
<keyword evidence="1" id="KW-0472">Membrane</keyword>
<name>A0AAV5VQL0_9BILA</name>
<comment type="caution">
    <text evidence="2">The sequence shown here is derived from an EMBL/GenBank/DDBJ whole genome shotgun (WGS) entry which is preliminary data.</text>
</comment>
<reference evidence="2" key="1">
    <citation type="submission" date="2023-10" db="EMBL/GenBank/DDBJ databases">
        <title>Genome assembly of Pristionchus species.</title>
        <authorList>
            <person name="Yoshida K."/>
            <person name="Sommer R.J."/>
        </authorList>
    </citation>
    <scope>NUCLEOTIDE SEQUENCE</scope>
    <source>
        <strain evidence="2">RS5133</strain>
    </source>
</reference>
<sequence>QAFIPLFTAYFPAGAAMICPLFGLRFDNFAILCPFACGTHPLIDPIVILFTITSYRKRFLEMIRGSLSDKPNAKIAS</sequence>
<accession>A0AAV5VQL0</accession>
<feature type="transmembrane region" description="Helical" evidence="1">
    <location>
        <begin position="29"/>
        <end position="52"/>
    </location>
</feature>
<protein>
    <recommendedName>
        <fullName evidence="4">G protein-coupled receptor</fullName>
    </recommendedName>
</protein>
<dbReference type="PANTHER" id="PTHR45907">
    <property type="entry name" value="SERPENTINE RECEPTOR, CLASS J"/>
    <property type="match status" value="1"/>
</dbReference>
<feature type="non-terminal residue" evidence="2">
    <location>
        <position position="77"/>
    </location>
</feature>
<evidence type="ECO:0000313" key="3">
    <source>
        <dbReference type="Proteomes" id="UP001432322"/>
    </source>
</evidence>
<dbReference type="Proteomes" id="UP001432322">
    <property type="component" value="Unassembled WGS sequence"/>
</dbReference>
<evidence type="ECO:0000256" key="1">
    <source>
        <dbReference type="SAM" id="Phobius"/>
    </source>
</evidence>
<evidence type="ECO:0008006" key="4">
    <source>
        <dbReference type="Google" id="ProtNLM"/>
    </source>
</evidence>
<feature type="transmembrane region" description="Helical" evidence="1">
    <location>
        <begin position="7"/>
        <end position="23"/>
    </location>
</feature>
<dbReference type="EMBL" id="BTSY01000004">
    <property type="protein sequence ID" value="GMT21844.1"/>
    <property type="molecule type" value="Genomic_DNA"/>
</dbReference>
<keyword evidence="3" id="KW-1185">Reference proteome</keyword>
<dbReference type="PANTHER" id="PTHR45907:SF16">
    <property type="entry name" value="SERPENTINE RECEPTOR, CLASS J"/>
    <property type="match status" value="1"/>
</dbReference>